<keyword evidence="6" id="KW-1185">Reference proteome</keyword>
<feature type="domain" description="DRBM" evidence="4">
    <location>
        <begin position="72"/>
        <end position="138"/>
    </location>
</feature>
<keyword evidence="1 2" id="KW-0694">RNA-binding</keyword>
<dbReference type="GO" id="GO:0005634">
    <property type="term" value="C:nucleus"/>
    <property type="evidence" value="ECO:0007669"/>
    <property type="project" value="TreeGrafter"/>
</dbReference>
<dbReference type="OMA" id="EWERDGY"/>
<accession>A0A553NWX7</accession>
<dbReference type="Pfam" id="PF00035">
    <property type="entry name" value="dsrm"/>
    <property type="match status" value="1"/>
</dbReference>
<name>A0A553NWX7_TIGCA</name>
<sequence length="343" mass="37154">MLMISIYQPQLDAATAANSNVKDEEESPVKTPLKGFPVKLRGINKAKAKAVPGSIKRKRANYRLRKLIAPKSPILLLNEMIGTTPFTFEEGPIMGGPTPVRLVTAHCEVEGQVFSGTGPNRQIAKNFCAESVIQYIAIQRSSSNASKGVPSSTSNASGEDMTMEGDEEGASGSLKEENNGDGDTNVNPKNNIGMTDTPWVQLASLALFKMFNDWQVHGYSIPNDLMKQQTNDSTQPSIPKNAAIKSEEVVRPLPENPTEKHPVQLLHELRGPITYVTTEQRGQAPTLTFVMECALDGKVFRGEGRNKKEAKKKASIAALKELHGVVYPDSTTESMAPPAAAVV</sequence>
<dbReference type="InterPro" id="IPR051247">
    <property type="entry name" value="RLC_Component"/>
</dbReference>
<evidence type="ECO:0000256" key="3">
    <source>
        <dbReference type="SAM" id="MobiDB-lite"/>
    </source>
</evidence>
<evidence type="ECO:0000259" key="4">
    <source>
        <dbReference type="PROSITE" id="PS50137"/>
    </source>
</evidence>
<reference evidence="5 6" key="1">
    <citation type="journal article" date="2018" name="Nat. Ecol. Evol.">
        <title>Genomic signatures of mitonuclear coevolution across populations of Tigriopus californicus.</title>
        <authorList>
            <person name="Barreto F.S."/>
            <person name="Watson E.T."/>
            <person name="Lima T.G."/>
            <person name="Willett C.S."/>
            <person name="Edmands S."/>
            <person name="Li W."/>
            <person name="Burton R.S."/>
        </authorList>
    </citation>
    <scope>NUCLEOTIDE SEQUENCE [LARGE SCALE GENOMIC DNA]</scope>
    <source>
        <strain evidence="5 6">San Diego</strain>
    </source>
</reference>
<dbReference type="STRING" id="6832.A0A553NWX7"/>
<feature type="region of interest" description="Disordered" evidence="3">
    <location>
        <begin position="144"/>
        <end position="191"/>
    </location>
</feature>
<dbReference type="SMART" id="SM00358">
    <property type="entry name" value="DSRM"/>
    <property type="match status" value="2"/>
</dbReference>
<dbReference type="Proteomes" id="UP000318571">
    <property type="component" value="Chromosome 9"/>
</dbReference>
<evidence type="ECO:0000313" key="6">
    <source>
        <dbReference type="Proteomes" id="UP000318571"/>
    </source>
</evidence>
<feature type="compositionally biased region" description="Polar residues" evidence="3">
    <location>
        <begin position="181"/>
        <end position="191"/>
    </location>
</feature>
<organism evidence="5 6">
    <name type="scientific">Tigriopus californicus</name>
    <name type="common">Marine copepod</name>
    <dbReference type="NCBI Taxonomy" id="6832"/>
    <lineage>
        <taxon>Eukaryota</taxon>
        <taxon>Metazoa</taxon>
        <taxon>Ecdysozoa</taxon>
        <taxon>Arthropoda</taxon>
        <taxon>Crustacea</taxon>
        <taxon>Multicrustacea</taxon>
        <taxon>Hexanauplia</taxon>
        <taxon>Copepoda</taxon>
        <taxon>Harpacticoida</taxon>
        <taxon>Harpacticidae</taxon>
        <taxon>Tigriopus</taxon>
    </lineage>
</organism>
<dbReference type="AlphaFoldDB" id="A0A553NWX7"/>
<comment type="caution">
    <text evidence="5">The sequence shown here is derived from an EMBL/GenBank/DDBJ whole genome shotgun (WGS) entry which is preliminary data.</text>
</comment>
<dbReference type="PANTHER" id="PTHR46205">
    <property type="entry name" value="LOQUACIOUS, ISOFORM B"/>
    <property type="match status" value="1"/>
</dbReference>
<dbReference type="PROSITE" id="PS50137">
    <property type="entry name" value="DS_RBD"/>
    <property type="match status" value="2"/>
</dbReference>
<protein>
    <recommendedName>
        <fullName evidence="4">DRBM domain-containing protein</fullName>
    </recommendedName>
</protein>
<dbReference type="GO" id="GO:0035197">
    <property type="term" value="F:siRNA binding"/>
    <property type="evidence" value="ECO:0007669"/>
    <property type="project" value="TreeGrafter"/>
</dbReference>
<dbReference type="InterPro" id="IPR014720">
    <property type="entry name" value="dsRBD_dom"/>
</dbReference>
<dbReference type="SUPFAM" id="SSF54768">
    <property type="entry name" value="dsRNA-binding domain-like"/>
    <property type="match status" value="2"/>
</dbReference>
<dbReference type="GO" id="GO:0070920">
    <property type="term" value="P:regulation of regulatory ncRNA processing"/>
    <property type="evidence" value="ECO:0007669"/>
    <property type="project" value="TreeGrafter"/>
</dbReference>
<evidence type="ECO:0000313" key="5">
    <source>
        <dbReference type="EMBL" id="TRY69935.1"/>
    </source>
</evidence>
<dbReference type="GO" id="GO:0016442">
    <property type="term" value="C:RISC complex"/>
    <property type="evidence" value="ECO:0007669"/>
    <property type="project" value="TreeGrafter"/>
</dbReference>
<gene>
    <name evidence="5" type="ORF">TCAL_11538</name>
</gene>
<evidence type="ECO:0000256" key="1">
    <source>
        <dbReference type="ARBA" id="ARBA00022884"/>
    </source>
</evidence>
<dbReference type="PANTHER" id="PTHR46205:SF3">
    <property type="entry name" value="LOQUACIOUS, ISOFORM B"/>
    <property type="match status" value="1"/>
</dbReference>
<proteinExistence type="predicted"/>
<dbReference type="Gene3D" id="3.30.160.20">
    <property type="match status" value="2"/>
</dbReference>
<dbReference type="GO" id="GO:0030422">
    <property type="term" value="P:siRNA processing"/>
    <property type="evidence" value="ECO:0007669"/>
    <property type="project" value="TreeGrafter"/>
</dbReference>
<evidence type="ECO:0000256" key="2">
    <source>
        <dbReference type="PROSITE-ProRule" id="PRU00266"/>
    </source>
</evidence>
<dbReference type="GO" id="GO:0005737">
    <property type="term" value="C:cytoplasm"/>
    <property type="evidence" value="ECO:0007669"/>
    <property type="project" value="TreeGrafter"/>
</dbReference>
<dbReference type="GO" id="GO:0003725">
    <property type="term" value="F:double-stranded RNA binding"/>
    <property type="evidence" value="ECO:0007669"/>
    <property type="project" value="TreeGrafter"/>
</dbReference>
<dbReference type="EMBL" id="VCGU01000009">
    <property type="protein sequence ID" value="TRY69935.1"/>
    <property type="molecule type" value="Genomic_DNA"/>
</dbReference>
<feature type="compositionally biased region" description="Polar residues" evidence="3">
    <location>
        <begin position="144"/>
        <end position="157"/>
    </location>
</feature>
<feature type="domain" description="DRBM" evidence="4">
    <location>
        <begin position="274"/>
        <end position="324"/>
    </location>
</feature>
<dbReference type="GO" id="GO:0070578">
    <property type="term" value="C:RISC-loading complex"/>
    <property type="evidence" value="ECO:0007669"/>
    <property type="project" value="TreeGrafter"/>
</dbReference>